<keyword evidence="5" id="KW-0031">Aminopeptidase</keyword>
<comment type="cofactor">
    <cofactor evidence="1">
        <name>Zn(2+)</name>
        <dbReference type="ChEBI" id="CHEBI:29105"/>
    </cofactor>
</comment>
<keyword evidence="8 13" id="KW-0479">Metal-binding</keyword>
<feature type="chain" id="PRO_5040536827" description="Peptide hydrolase" evidence="13">
    <location>
        <begin position="17"/>
        <end position="552"/>
    </location>
</feature>
<organism evidence="17 18">
    <name type="scientific">Polychaeton citri CBS 116435</name>
    <dbReference type="NCBI Taxonomy" id="1314669"/>
    <lineage>
        <taxon>Eukaryota</taxon>
        <taxon>Fungi</taxon>
        <taxon>Dikarya</taxon>
        <taxon>Ascomycota</taxon>
        <taxon>Pezizomycotina</taxon>
        <taxon>Dothideomycetes</taxon>
        <taxon>Dothideomycetidae</taxon>
        <taxon>Capnodiales</taxon>
        <taxon>Capnodiaceae</taxon>
        <taxon>Polychaeton</taxon>
    </lineage>
</organism>
<keyword evidence="12" id="KW-0325">Glycoprotein</keyword>
<comment type="similarity">
    <text evidence="3">Belongs to the peptidase M28 family. M28B subfamily.</text>
</comment>
<evidence type="ECO:0000256" key="1">
    <source>
        <dbReference type="ARBA" id="ARBA00001947"/>
    </source>
</evidence>
<evidence type="ECO:0000256" key="6">
    <source>
        <dbReference type="ARBA" id="ARBA00022525"/>
    </source>
</evidence>
<evidence type="ECO:0000256" key="8">
    <source>
        <dbReference type="ARBA" id="ARBA00022723"/>
    </source>
</evidence>
<evidence type="ECO:0000256" key="3">
    <source>
        <dbReference type="ARBA" id="ARBA00005634"/>
    </source>
</evidence>
<dbReference type="Gene3D" id="3.40.630.10">
    <property type="entry name" value="Zn peptidases"/>
    <property type="match status" value="1"/>
</dbReference>
<evidence type="ECO:0000256" key="7">
    <source>
        <dbReference type="ARBA" id="ARBA00022670"/>
    </source>
</evidence>
<dbReference type="Proteomes" id="UP000799441">
    <property type="component" value="Unassembled WGS sequence"/>
</dbReference>
<dbReference type="InterPro" id="IPR045175">
    <property type="entry name" value="M28_fam"/>
</dbReference>
<comment type="similarity">
    <text evidence="4">Belongs to the peptidase M28 family. M28A subfamily.</text>
</comment>
<evidence type="ECO:0000256" key="10">
    <source>
        <dbReference type="ARBA" id="ARBA00022801"/>
    </source>
</evidence>
<dbReference type="SUPFAM" id="SSF53187">
    <property type="entry name" value="Zn-dependent exopeptidases"/>
    <property type="match status" value="1"/>
</dbReference>
<dbReference type="SUPFAM" id="SSF52025">
    <property type="entry name" value="PA domain"/>
    <property type="match status" value="1"/>
</dbReference>
<evidence type="ECO:0000256" key="13">
    <source>
        <dbReference type="RuleBase" id="RU361240"/>
    </source>
</evidence>
<dbReference type="EC" id="3.4.-.-" evidence="13"/>
<evidence type="ECO:0000256" key="14">
    <source>
        <dbReference type="SAM" id="MobiDB-lite"/>
    </source>
</evidence>
<evidence type="ECO:0000259" key="15">
    <source>
        <dbReference type="Pfam" id="PF02225"/>
    </source>
</evidence>
<evidence type="ECO:0000256" key="4">
    <source>
        <dbReference type="ARBA" id="ARBA00005957"/>
    </source>
</evidence>
<comment type="caution">
    <text evidence="17">The sequence shown here is derived from an EMBL/GenBank/DDBJ whole genome shotgun (WGS) entry which is preliminary data.</text>
</comment>
<dbReference type="CDD" id="cd02130">
    <property type="entry name" value="PA_ScAPY_like"/>
    <property type="match status" value="1"/>
</dbReference>
<name>A0A9P4Q8W4_9PEZI</name>
<dbReference type="InterPro" id="IPR003137">
    <property type="entry name" value="PA_domain"/>
</dbReference>
<keyword evidence="9 13" id="KW-0732">Signal</keyword>
<dbReference type="OrthoDB" id="10013407at2759"/>
<feature type="compositionally biased region" description="Polar residues" evidence="14">
    <location>
        <begin position="19"/>
        <end position="28"/>
    </location>
</feature>
<feature type="domain" description="PA" evidence="15">
    <location>
        <begin position="181"/>
        <end position="270"/>
    </location>
</feature>
<evidence type="ECO:0000256" key="12">
    <source>
        <dbReference type="ARBA" id="ARBA00023180"/>
    </source>
</evidence>
<dbReference type="EMBL" id="MU003800">
    <property type="protein sequence ID" value="KAF2720349.1"/>
    <property type="molecule type" value="Genomic_DNA"/>
</dbReference>
<dbReference type="GO" id="GO:0046872">
    <property type="term" value="F:metal ion binding"/>
    <property type="evidence" value="ECO:0007669"/>
    <property type="project" value="UniProtKB-KW"/>
</dbReference>
<dbReference type="InterPro" id="IPR041756">
    <property type="entry name" value="M28_SGAP-like"/>
</dbReference>
<keyword evidence="6" id="KW-0964">Secreted</keyword>
<gene>
    <name evidence="17" type="ORF">K431DRAFT_313366</name>
</gene>
<accession>A0A9P4Q8W4</accession>
<dbReference type="Pfam" id="PF02225">
    <property type="entry name" value="PA"/>
    <property type="match status" value="1"/>
</dbReference>
<protein>
    <recommendedName>
        <fullName evidence="13">Peptide hydrolase</fullName>
        <ecNumber evidence="13">3.4.-.-</ecNumber>
    </recommendedName>
</protein>
<evidence type="ECO:0000256" key="9">
    <source>
        <dbReference type="ARBA" id="ARBA00022729"/>
    </source>
</evidence>
<dbReference type="InterPro" id="IPR046450">
    <property type="entry name" value="PA_dom_sf"/>
</dbReference>
<keyword evidence="18" id="KW-1185">Reference proteome</keyword>
<sequence>MVALTSLLLLVGTVAAHNGQHNGGSPSYSKPGYNRPTQGPSRPWKSKEPWKGQPPWKTSSRSSSLPATAPSSSYKPTGTATLPLVNSEELQASISESALSDLAHELEDIAFSTDESNRVMGSLGHNRTIDWITSQFDELKGYFTYEVQPFAALYSHAEGNLTVNDVDQNGVPFEYTAGGDVAGEIVMVEDFGCEASNYPANVDGKIALISRGTCEFGLKSALAGAAGATGAIIYNNAPGEIGGGTLGEPPRPEGPYVPTIGISQERGVAIADSIEAGETVSAGLLVDAETYNITTYNVIAQTIGGDDSQVLTMGAHSDSVYAGPGINDDGSGTVALLEVARQLTKYRTNNAVRFCFWSGEEFGLLGSTYYVSQLSNASRAQIPIYLNFDMIASPNYIYAIFDGDGSEFNITGPPGSAEGEAFFQDYFTQQGLNYTATAFDGRSDYGPFIDVGIAAAGLFTGAEEEKTEEWAQQFGGTAGESLDPNYHDAGDNYDNLNFEAFVVNTKAIAAAVAEYGTSFGSLNQASLQRKRSPWKRTVRNYKIRCHHKIWKS</sequence>
<dbReference type="Pfam" id="PF04389">
    <property type="entry name" value="Peptidase_M28"/>
    <property type="match status" value="1"/>
</dbReference>
<feature type="compositionally biased region" description="Low complexity" evidence="14">
    <location>
        <begin position="58"/>
        <end position="73"/>
    </location>
</feature>
<evidence type="ECO:0000259" key="16">
    <source>
        <dbReference type="Pfam" id="PF04389"/>
    </source>
</evidence>
<dbReference type="GO" id="GO:0006508">
    <property type="term" value="P:proteolysis"/>
    <property type="evidence" value="ECO:0007669"/>
    <property type="project" value="UniProtKB-KW"/>
</dbReference>
<evidence type="ECO:0000256" key="11">
    <source>
        <dbReference type="ARBA" id="ARBA00022833"/>
    </source>
</evidence>
<feature type="domain" description="Peptidase M28" evidence="16">
    <location>
        <begin position="297"/>
        <end position="511"/>
    </location>
</feature>
<keyword evidence="7 13" id="KW-0645">Protease</keyword>
<dbReference type="InterPro" id="IPR007484">
    <property type="entry name" value="Peptidase_M28"/>
</dbReference>
<dbReference type="GO" id="GO:0008235">
    <property type="term" value="F:metalloexopeptidase activity"/>
    <property type="evidence" value="ECO:0007669"/>
    <property type="project" value="InterPro"/>
</dbReference>
<evidence type="ECO:0000313" key="17">
    <source>
        <dbReference type="EMBL" id="KAF2720349.1"/>
    </source>
</evidence>
<evidence type="ECO:0000313" key="18">
    <source>
        <dbReference type="Proteomes" id="UP000799441"/>
    </source>
</evidence>
<dbReference type="PANTHER" id="PTHR12147">
    <property type="entry name" value="METALLOPEPTIDASE M28 FAMILY MEMBER"/>
    <property type="match status" value="1"/>
</dbReference>
<dbReference type="Gene3D" id="3.50.30.30">
    <property type="match status" value="1"/>
</dbReference>
<keyword evidence="10 13" id="KW-0378">Hydrolase</keyword>
<feature type="region of interest" description="Disordered" evidence="14">
    <location>
        <begin position="17"/>
        <end position="80"/>
    </location>
</feature>
<keyword evidence="11 13" id="KW-0862">Zinc</keyword>
<dbReference type="GO" id="GO:0005576">
    <property type="term" value="C:extracellular region"/>
    <property type="evidence" value="ECO:0007669"/>
    <property type="project" value="UniProtKB-SubCell"/>
</dbReference>
<reference evidence="17" key="1">
    <citation type="journal article" date="2020" name="Stud. Mycol.">
        <title>101 Dothideomycetes genomes: a test case for predicting lifestyles and emergence of pathogens.</title>
        <authorList>
            <person name="Haridas S."/>
            <person name="Albert R."/>
            <person name="Binder M."/>
            <person name="Bloem J."/>
            <person name="Labutti K."/>
            <person name="Salamov A."/>
            <person name="Andreopoulos B."/>
            <person name="Baker S."/>
            <person name="Barry K."/>
            <person name="Bills G."/>
            <person name="Bluhm B."/>
            <person name="Cannon C."/>
            <person name="Castanera R."/>
            <person name="Culley D."/>
            <person name="Daum C."/>
            <person name="Ezra D."/>
            <person name="Gonzalez J."/>
            <person name="Henrissat B."/>
            <person name="Kuo A."/>
            <person name="Liang C."/>
            <person name="Lipzen A."/>
            <person name="Lutzoni F."/>
            <person name="Magnuson J."/>
            <person name="Mondo S."/>
            <person name="Nolan M."/>
            <person name="Ohm R."/>
            <person name="Pangilinan J."/>
            <person name="Park H.-J."/>
            <person name="Ramirez L."/>
            <person name="Alfaro M."/>
            <person name="Sun H."/>
            <person name="Tritt A."/>
            <person name="Yoshinaga Y."/>
            <person name="Zwiers L.-H."/>
            <person name="Turgeon B."/>
            <person name="Goodwin S."/>
            <person name="Spatafora J."/>
            <person name="Crous P."/>
            <person name="Grigoriev I."/>
        </authorList>
    </citation>
    <scope>NUCLEOTIDE SEQUENCE</scope>
    <source>
        <strain evidence="17">CBS 116435</strain>
    </source>
</reference>
<evidence type="ECO:0000256" key="5">
    <source>
        <dbReference type="ARBA" id="ARBA00022438"/>
    </source>
</evidence>
<dbReference type="FunFam" id="3.40.630.10:FF:000054">
    <property type="entry name" value="Peptide hydrolase"/>
    <property type="match status" value="1"/>
</dbReference>
<comment type="subcellular location">
    <subcellularLocation>
        <location evidence="2">Secreted</location>
    </subcellularLocation>
</comment>
<dbReference type="PANTHER" id="PTHR12147:SF26">
    <property type="entry name" value="PEPTIDASE M28 DOMAIN-CONTAINING PROTEIN"/>
    <property type="match status" value="1"/>
</dbReference>
<dbReference type="GO" id="GO:0004177">
    <property type="term" value="F:aminopeptidase activity"/>
    <property type="evidence" value="ECO:0007669"/>
    <property type="project" value="UniProtKB-KW"/>
</dbReference>
<evidence type="ECO:0000256" key="2">
    <source>
        <dbReference type="ARBA" id="ARBA00004613"/>
    </source>
</evidence>
<proteinExistence type="inferred from homology"/>
<dbReference type="CDD" id="cd03876">
    <property type="entry name" value="M28_SGAP_like"/>
    <property type="match status" value="1"/>
</dbReference>
<dbReference type="AlphaFoldDB" id="A0A9P4Q8W4"/>
<feature type="signal peptide" evidence="13">
    <location>
        <begin position="1"/>
        <end position="16"/>
    </location>
</feature>